<comment type="caution">
    <text evidence="5">The sequence shown here is derived from an EMBL/GenBank/DDBJ whole genome shotgun (WGS) entry which is preliminary data.</text>
</comment>
<accession>A0A179FTW5</accession>
<dbReference type="CDD" id="cd00067">
    <property type="entry name" value="GAL4"/>
    <property type="match status" value="1"/>
</dbReference>
<dbReference type="PROSITE" id="PS00463">
    <property type="entry name" value="ZN2_CY6_FUNGAL_1"/>
    <property type="match status" value="1"/>
</dbReference>
<feature type="compositionally biased region" description="Low complexity" evidence="3">
    <location>
        <begin position="11"/>
        <end position="21"/>
    </location>
</feature>
<proteinExistence type="predicted"/>
<dbReference type="SUPFAM" id="SSF57701">
    <property type="entry name" value="Zn2/Cys6 DNA-binding domain"/>
    <property type="match status" value="1"/>
</dbReference>
<protein>
    <submittedName>
        <fullName evidence="5">Fungal specific transcription factor domain-containing protein</fullName>
    </submittedName>
</protein>
<name>A0A179FTW5_METCM</name>
<dbReference type="RefSeq" id="XP_018145538.1">
    <property type="nucleotide sequence ID" value="XM_018284162.1"/>
</dbReference>
<evidence type="ECO:0000313" key="5">
    <source>
        <dbReference type="EMBL" id="OAQ68688.1"/>
    </source>
</evidence>
<dbReference type="InterPro" id="IPR036864">
    <property type="entry name" value="Zn2-C6_fun-type_DNA-bd_sf"/>
</dbReference>
<dbReference type="GeneID" id="28848156"/>
<dbReference type="OrthoDB" id="5391043at2759"/>
<dbReference type="EMBL" id="LSBJ02000003">
    <property type="protein sequence ID" value="OAQ68688.1"/>
    <property type="molecule type" value="Genomic_DNA"/>
</dbReference>
<feature type="region of interest" description="Disordered" evidence="3">
    <location>
        <begin position="1"/>
        <end position="25"/>
    </location>
</feature>
<feature type="domain" description="Zn(2)-C6 fungal-type" evidence="4">
    <location>
        <begin position="40"/>
        <end position="70"/>
    </location>
</feature>
<gene>
    <name evidence="5" type="ORF">VFPPC_04893</name>
</gene>
<dbReference type="Pfam" id="PF00172">
    <property type="entry name" value="Zn_clus"/>
    <property type="match status" value="1"/>
</dbReference>
<dbReference type="Gene3D" id="4.10.240.10">
    <property type="entry name" value="Zn(2)-C6 fungal-type DNA-binding domain"/>
    <property type="match status" value="1"/>
</dbReference>
<dbReference type="Proteomes" id="UP000078397">
    <property type="component" value="Unassembled WGS sequence"/>
</dbReference>
<dbReference type="KEGG" id="pchm:VFPPC_04893"/>
<evidence type="ECO:0000256" key="2">
    <source>
        <dbReference type="ARBA" id="ARBA00023242"/>
    </source>
</evidence>
<dbReference type="GO" id="GO:0000981">
    <property type="term" value="F:DNA-binding transcription factor activity, RNA polymerase II-specific"/>
    <property type="evidence" value="ECO:0007669"/>
    <property type="project" value="InterPro"/>
</dbReference>
<dbReference type="PANTHER" id="PTHR37534:SF46">
    <property type="entry name" value="ZN(II)2CYS6 TRANSCRIPTION FACTOR (EUROFUNG)"/>
    <property type="match status" value="1"/>
</dbReference>
<evidence type="ECO:0000256" key="3">
    <source>
        <dbReference type="SAM" id="MobiDB-lite"/>
    </source>
</evidence>
<reference evidence="5 6" key="1">
    <citation type="journal article" date="2016" name="PLoS Pathog.">
        <title>Biosynthesis of antibiotic leucinostatins in bio-control fungus Purpureocillium lilacinum and their inhibition on phytophthora revealed by genome mining.</title>
        <authorList>
            <person name="Wang G."/>
            <person name="Liu Z."/>
            <person name="Lin R."/>
            <person name="Li E."/>
            <person name="Mao Z."/>
            <person name="Ling J."/>
            <person name="Yang Y."/>
            <person name="Yin W.B."/>
            <person name="Xie B."/>
        </authorList>
    </citation>
    <scope>NUCLEOTIDE SEQUENCE [LARGE SCALE GENOMIC DNA]</scope>
    <source>
        <strain evidence="5">170</strain>
    </source>
</reference>
<dbReference type="InterPro" id="IPR001138">
    <property type="entry name" value="Zn2Cys6_DnaBD"/>
</dbReference>
<keyword evidence="6" id="KW-1185">Reference proteome</keyword>
<evidence type="ECO:0000259" key="4">
    <source>
        <dbReference type="PROSITE" id="PS50048"/>
    </source>
</evidence>
<comment type="subcellular location">
    <subcellularLocation>
        <location evidence="1">Nucleus</location>
    </subcellularLocation>
</comment>
<evidence type="ECO:0000313" key="6">
    <source>
        <dbReference type="Proteomes" id="UP000078397"/>
    </source>
</evidence>
<sequence length="524" mass="58497">MASVGWVSATRQPRSPSRPQSVSARFPTKFRIRHNRTRTGCVTCRRRKKKCDESHPICRGCIRNGLDCSWPKIDQQPEKRHGEKGEPGCEDDNEEANIQNQHLCSLELCRVSPSPFQGMTAFSCESGRLFEHYLTETAVMIFAGVLSPNPFITCVLPLALTNSLLMHAVLAVSGSHLSFRLPESTSLQLATRKHYVQVLRGVQALIAAGTSSVDDGILPLVIALLCEYEVLSCSPINTVFLHLNAARDLLNSYRGINHNPNTATAEDISDAQNLAHETLAYFILSNTMLPFSDPSKCPCEQFTWPLSGREASWSLFGAVFGGSYSLFQLIPEIKNLYCLRLIEESQGIACPSQYLRIAKEDLIHCIDTWSMDPLPDIALADNTTHLEARIFDWEQKQKAAECLRQALYIYAALSLTGSCPPSPSLKEEVQCRIDNITSLATYLQDLPYSTNLLWAVVMAGSCMEDKLQQDTLIDGLQRSRYQMRHLQIAQKSLQLLWADATPNAYGPNGLRHVIEKHELSLVMV</sequence>
<dbReference type="SMART" id="SM00066">
    <property type="entry name" value="GAL4"/>
    <property type="match status" value="1"/>
</dbReference>
<dbReference type="PANTHER" id="PTHR37534">
    <property type="entry name" value="TRANSCRIPTIONAL ACTIVATOR PROTEIN UGA3"/>
    <property type="match status" value="1"/>
</dbReference>
<keyword evidence="2" id="KW-0539">Nucleus</keyword>
<dbReference type="Pfam" id="PF11951">
    <property type="entry name" value="Fungal_trans_2"/>
    <property type="match status" value="1"/>
</dbReference>
<dbReference type="STRING" id="1380566.A0A179FTW5"/>
<dbReference type="PROSITE" id="PS50048">
    <property type="entry name" value="ZN2_CY6_FUNGAL_2"/>
    <property type="match status" value="1"/>
</dbReference>
<dbReference type="GO" id="GO:0008270">
    <property type="term" value="F:zinc ion binding"/>
    <property type="evidence" value="ECO:0007669"/>
    <property type="project" value="InterPro"/>
</dbReference>
<dbReference type="GO" id="GO:0005634">
    <property type="term" value="C:nucleus"/>
    <property type="evidence" value="ECO:0007669"/>
    <property type="project" value="UniProtKB-SubCell"/>
</dbReference>
<dbReference type="AlphaFoldDB" id="A0A179FTW5"/>
<evidence type="ECO:0000256" key="1">
    <source>
        <dbReference type="ARBA" id="ARBA00004123"/>
    </source>
</evidence>
<organism evidence="5 6">
    <name type="scientific">Pochonia chlamydosporia 170</name>
    <dbReference type="NCBI Taxonomy" id="1380566"/>
    <lineage>
        <taxon>Eukaryota</taxon>
        <taxon>Fungi</taxon>
        <taxon>Dikarya</taxon>
        <taxon>Ascomycota</taxon>
        <taxon>Pezizomycotina</taxon>
        <taxon>Sordariomycetes</taxon>
        <taxon>Hypocreomycetidae</taxon>
        <taxon>Hypocreales</taxon>
        <taxon>Clavicipitaceae</taxon>
        <taxon>Pochonia</taxon>
    </lineage>
</organism>
<dbReference type="InterPro" id="IPR021858">
    <property type="entry name" value="Fun_TF"/>
</dbReference>